<name>A0A423W7N2_CYTCH</name>
<gene>
    <name evidence="4" type="ORF">VSDG_03878</name>
</gene>
<dbReference type="STRING" id="252740.A0A423W7N2"/>
<feature type="compositionally biased region" description="Basic and acidic residues" evidence="1">
    <location>
        <begin position="480"/>
        <end position="492"/>
    </location>
</feature>
<feature type="region of interest" description="Disordered" evidence="1">
    <location>
        <begin position="271"/>
        <end position="398"/>
    </location>
</feature>
<proteinExistence type="predicted"/>
<reference evidence="4 5" key="1">
    <citation type="submission" date="2015-09" db="EMBL/GenBank/DDBJ databases">
        <title>Host preference determinants of Valsa canker pathogens revealed by comparative genomics.</title>
        <authorList>
            <person name="Yin Z."/>
            <person name="Huang L."/>
        </authorList>
    </citation>
    <scope>NUCLEOTIDE SEQUENCE [LARGE SCALE GENOMIC DNA]</scope>
    <source>
        <strain evidence="4 5">YSFL</strain>
    </source>
</reference>
<feature type="compositionally biased region" description="Basic residues" evidence="1">
    <location>
        <begin position="322"/>
        <end position="332"/>
    </location>
</feature>
<dbReference type="Proteomes" id="UP000284375">
    <property type="component" value="Unassembled WGS sequence"/>
</dbReference>
<dbReference type="Pfam" id="PF10680">
    <property type="entry name" value="RRN9"/>
    <property type="match status" value="1"/>
</dbReference>
<feature type="region of interest" description="Disordered" evidence="1">
    <location>
        <begin position="1"/>
        <end position="47"/>
    </location>
</feature>
<feature type="compositionally biased region" description="Basic and acidic residues" evidence="1">
    <location>
        <begin position="82"/>
        <end position="103"/>
    </location>
</feature>
<sequence>MASSQDDDDSDEWDKSTSEIQSEDSDELFDKRPNRWRGPPQSWRTITEEDRLTYNALERLRNQDLSVHLYNAFALRQTPQEPDAREGSYTDAETGRRVAHREPWVPPKGWTSWPLAARLVPPDELMKRTEDEDEVFTFRRLEREIPSSKLEEVVSANILRFAKEKFSKRCLGETTPPSAGVKVKLEPLSSENESVPSEAESEDDGDMEGTSGGQPQMRTRAPVATFKPAVATDDDVSYELIRPSVRRILEKLDQTLSILHNARMASAQNLIESAESSSEDEVEHDEESHRSRRTSRASSGRAPSHSMPHTPTAGGGETTTTMKRKKSNRGRPPKYVQREGESEQDFLLRRAKAQKKKKPARLDSEAGDGEMTAAEDQKSPRKRRRRRTRRRESMTEDSEYWMQKKLERLNLRDWSDVMGAAALAGFSPRVVARATQRCANLFGQGMDMHTVNETAISTGVNGIETRRYEPGNAETPSSSESEHDEKDLDVRQARSISRQSAGVVPGRMVSSVVSDEEDEGGGSSRKHQKRSSSRGTPAGQHYCPHADCPRALKGFGRPFNLKRHIKLVHGGESVEEVKMTPSVEEDDLGGGVHRDGFLQPECSGDSDDEFKDFLALPRLICQAHQANESAEKDLFRNFTQLENAEDKVNTFPEELNYDDVDVDDADNNDGNYEARGEHLRQALPELDDLTLCMREAHVRAAEAREERADLALDYLGTWLKILSPSSVGDVVHEKLHEAEDTHMAREDALVEAYWLLDAHSRYEEDWDDELVWDFIRDGRTALDLLISRGAIVLGDTDRLKN</sequence>
<feature type="region of interest" description="Disordered" evidence="1">
    <location>
        <begin position="457"/>
        <end position="543"/>
    </location>
</feature>
<feature type="compositionally biased region" description="Acidic residues" evidence="1">
    <location>
        <begin position="1"/>
        <end position="12"/>
    </location>
</feature>
<accession>A0A423W7N2</accession>
<dbReference type="AlphaFoldDB" id="A0A423W7N2"/>
<dbReference type="EMBL" id="LJZO01000011">
    <property type="protein sequence ID" value="ROV99355.1"/>
    <property type="molecule type" value="Genomic_DNA"/>
</dbReference>
<feature type="region of interest" description="Disordered" evidence="1">
    <location>
        <begin position="78"/>
        <end position="103"/>
    </location>
</feature>
<comment type="caution">
    <text evidence="4">The sequence shown here is derived from an EMBL/GenBank/DDBJ whole genome shotgun (WGS) entry which is preliminary data.</text>
</comment>
<dbReference type="Pfam" id="PF26176">
    <property type="entry name" value="zf_C2H2_17_2"/>
    <property type="match status" value="1"/>
</dbReference>
<feature type="domain" description="Rrn9" evidence="2">
    <location>
        <begin position="57"/>
        <end position="122"/>
    </location>
</feature>
<keyword evidence="5" id="KW-1185">Reference proteome</keyword>
<evidence type="ECO:0000259" key="2">
    <source>
        <dbReference type="Pfam" id="PF10680"/>
    </source>
</evidence>
<dbReference type="OrthoDB" id="5412288at2759"/>
<dbReference type="InterPro" id="IPR059095">
    <property type="entry name" value="Znf_C2H2_17_2nd"/>
</dbReference>
<evidence type="ECO:0000259" key="3">
    <source>
        <dbReference type="Pfam" id="PF26176"/>
    </source>
</evidence>
<organism evidence="4 5">
    <name type="scientific">Cytospora chrysosperma</name>
    <name type="common">Cytospora canker fungus</name>
    <name type="synonym">Sphaeria chrysosperma</name>
    <dbReference type="NCBI Taxonomy" id="252740"/>
    <lineage>
        <taxon>Eukaryota</taxon>
        <taxon>Fungi</taxon>
        <taxon>Dikarya</taxon>
        <taxon>Ascomycota</taxon>
        <taxon>Pezizomycotina</taxon>
        <taxon>Sordariomycetes</taxon>
        <taxon>Sordariomycetidae</taxon>
        <taxon>Diaporthales</taxon>
        <taxon>Cytosporaceae</taxon>
        <taxon>Cytospora</taxon>
    </lineage>
</organism>
<evidence type="ECO:0000313" key="5">
    <source>
        <dbReference type="Proteomes" id="UP000284375"/>
    </source>
</evidence>
<feature type="region of interest" description="Disordered" evidence="1">
    <location>
        <begin position="174"/>
        <end position="222"/>
    </location>
</feature>
<feature type="domain" description="C2H2-domain containing protein second zinc finger" evidence="3">
    <location>
        <begin position="541"/>
        <end position="569"/>
    </location>
</feature>
<feature type="compositionally biased region" description="Basic residues" evidence="1">
    <location>
        <begin position="380"/>
        <end position="390"/>
    </location>
</feature>
<evidence type="ECO:0000313" key="4">
    <source>
        <dbReference type="EMBL" id="ROV99355.1"/>
    </source>
</evidence>
<evidence type="ECO:0000256" key="1">
    <source>
        <dbReference type="SAM" id="MobiDB-lite"/>
    </source>
</evidence>
<feature type="compositionally biased region" description="Basic residues" evidence="1">
    <location>
        <begin position="349"/>
        <end position="359"/>
    </location>
</feature>
<protein>
    <submittedName>
        <fullName evidence="4">Uncharacterized protein</fullName>
    </submittedName>
</protein>
<dbReference type="InterPro" id="IPR019622">
    <property type="entry name" value="Rrn9_dom"/>
</dbReference>